<dbReference type="PATRIC" id="fig|1608419.3.peg.1997"/>
<dbReference type="Proteomes" id="UP000035037">
    <property type="component" value="Unassembled WGS sequence"/>
</dbReference>
<dbReference type="EMBL" id="JYFQ01000063">
    <property type="protein sequence ID" value="KKZ13916.1"/>
    <property type="molecule type" value="Genomic_DNA"/>
</dbReference>
<evidence type="ECO:0000313" key="1">
    <source>
        <dbReference type="EMBL" id="KKZ13916.1"/>
    </source>
</evidence>
<reference evidence="1 2" key="1">
    <citation type="submission" date="2015-02" db="EMBL/GenBank/DDBJ databases">
        <authorList>
            <person name="Slaby B."/>
            <person name="Hentschel U."/>
        </authorList>
    </citation>
    <scope>NUCLEOTIDE SEQUENCE [LARGE SCALE GENOMIC DNA]</scope>
    <source>
        <strain evidence="1">15L</strain>
    </source>
</reference>
<accession>A0A0G8AXK7</accession>
<name>A0A0G8AXK7_9SYNE</name>
<dbReference type="AlphaFoldDB" id="A0A0G8AXK7"/>
<proteinExistence type="predicted"/>
<protein>
    <submittedName>
        <fullName evidence="1">Uncharacterized protein</fullName>
    </submittedName>
</protein>
<organism evidence="1 2">
    <name type="scientific">Candidatus Synechococcus spongiarum 15L</name>
    <dbReference type="NCBI Taxonomy" id="1608419"/>
    <lineage>
        <taxon>Bacteria</taxon>
        <taxon>Bacillati</taxon>
        <taxon>Cyanobacteriota</taxon>
        <taxon>Cyanophyceae</taxon>
        <taxon>Synechococcales</taxon>
        <taxon>Synechococcaceae</taxon>
        <taxon>Synechococcus</taxon>
    </lineage>
</organism>
<gene>
    <name evidence="1" type="ORF">TQ37_02845</name>
</gene>
<comment type="caution">
    <text evidence="1">The sequence shown here is derived from an EMBL/GenBank/DDBJ whole genome shotgun (WGS) entry which is preliminary data.</text>
</comment>
<evidence type="ECO:0000313" key="2">
    <source>
        <dbReference type="Proteomes" id="UP000035037"/>
    </source>
</evidence>
<sequence>MRIRPRLALGLDVGIEGKHKDQTFTGESTENAFSINMLAEQPGFPGETSQVVPFALVRCTNLQDDLPNWGLLILVSGVMPITSLNGIGKSIMAVLPP</sequence>
<reference evidence="1 2" key="2">
    <citation type="submission" date="2015-05" db="EMBL/GenBank/DDBJ databases">
        <title>Lifestyle Evolution in Cyanobacterial Symbionts of Sponges.</title>
        <authorList>
            <person name="Burgsdorf I."/>
            <person name="Slaby B.M."/>
            <person name="Handley K.M."/>
            <person name="Haber M."/>
            <person name="Blom J."/>
            <person name="Marshall C.W."/>
            <person name="Gilbert J.A."/>
            <person name="Hentschel U."/>
            <person name="Steindler L."/>
        </authorList>
    </citation>
    <scope>NUCLEOTIDE SEQUENCE [LARGE SCALE GENOMIC DNA]</scope>
    <source>
        <strain evidence="1">15L</strain>
    </source>
</reference>